<evidence type="ECO:0000313" key="2">
    <source>
        <dbReference type="EMBL" id="RUR26807.1"/>
    </source>
</evidence>
<protein>
    <submittedName>
        <fullName evidence="2">DUF551 domain-containing protein</fullName>
    </submittedName>
</protein>
<reference evidence="2 3" key="1">
    <citation type="submission" date="2018-12" db="EMBL/GenBank/DDBJ databases">
        <title>three novel Halomonas strain isolated from plants.</title>
        <authorList>
            <person name="Sun C."/>
        </authorList>
    </citation>
    <scope>NUCLEOTIDE SEQUENCE [LARGE SCALE GENOMIC DNA]</scope>
    <source>
        <strain evidence="2 3">DSM 19434</strain>
    </source>
</reference>
<evidence type="ECO:0000259" key="1">
    <source>
        <dbReference type="Pfam" id="PF04448"/>
    </source>
</evidence>
<feature type="domain" description="DUF551" evidence="1">
    <location>
        <begin position="42"/>
        <end position="107"/>
    </location>
</feature>
<keyword evidence="3" id="KW-1185">Reference proteome</keyword>
<gene>
    <name evidence="2" type="ORF">ELY33_17010</name>
</gene>
<organism evidence="2 3">
    <name type="scientific">Vreelandella andesensis</name>
    <dbReference type="NCBI Taxonomy" id="447567"/>
    <lineage>
        <taxon>Bacteria</taxon>
        <taxon>Pseudomonadati</taxon>
        <taxon>Pseudomonadota</taxon>
        <taxon>Gammaproteobacteria</taxon>
        <taxon>Oceanospirillales</taxon>
        <taxon>Halomonadaceae</taxon>
        <taxon>Vreelandella</taxon>
    </lineage>
</organism>
<dbReference type="OrthoDB" id="6481108at2"/>
<dbReference type="InterPro" id="IPR007539">
    <property type="entry name" value="DUF551"/>
</dbReference>
<dbReference type="EMBL" id="RZHG01000030">
    <property type="protein sequence ID" value="RUR26807.1"/>
    <property type="molecule type" value="Genomic_DNA"/>
</dbReference>
<proteinExistence type="predicted"/>
<dbReference type="RefSeq" id="WP_126949091.1">
    <property type="nucleotide sequence ID" value="NZ_RZHG01000030.1"/>
</dbReference>
<dbReference type="Pfam" id="PF04448">
    <property type="entry name" value="DUF551"/>
    <property type="match status" value="1"/>
</dbReference>
<dbReference type="AlphaFoldDB" id="A0A3S0W2Q3"/>
<sequence length="109" mass="12154">MSEWKVTGGHFDSASRGVFTVTKGTKRLDHREQDELEALLAGWISVDEQLPTKGEDVQVYCSDTREQLVAFLVTNGRFQFGTYPVNSEFNGVLLCNPTHWKPLAAPPAN</sequence>
<evidence type="ECO:0000313" key="3">
    <source>
        <dbReference type="Proteomes" id="UP000287336"/>
    </source>
</evidence>
<comment type="caution">
    <text evidence="2">The sequence shown here is derived from an EMBL/GenBank/DDBJ whole genome shotgun (WGS) entry which is preliminary data.</text>
</comment>
<accession>A0A3S0W2Q3</accession>
<dbReference type="Proteomes" id="UP000287336">
    <property type="component" value="Unassembled WGS sequence"/>
</dbReference>
<name>A0A3S0W2Q3_9GAMM</name>